<dbReference type="PANTHER" id="PTHR11581:SF0">
    <property type="entry name" value="SMALL RIBOSOMAL SUBUNIT PROTEIN ES4"/>
    <property type="match status" value="1"/>
</dbReference>
<comment type="caution">
    <text evidence="9">The sequence shown here is derived from an EMBL/GenBank/DDBJ whole genome shotgun (WGS) entry which is preliminary data.</text>
</comment>
<evidence type="ECO:0000256" key="3">
    <source>
        <dbReference type="ARBA" id="ARBA00022884"/>
    </source>
</evidence>
<dbReference type="PROSITE" id="PS50889">
    <property type="entry name" value="S4"/>
    <property type="match status" value="1"/>
</dbReference>
<dbReference type="EMBL" id="JAGVWD010000039">
    <property type="protein sequence ID" value="MBS3057515.1"/>
    <property type="molecule type" value="Genomic_DNA"/>
</dbReference>
<dbReference type="GO" id="GO:0006412">
    <property type="term" value="P:translation"/>
    <property type="evidence" value="ECO:0007669"/>
    <property type="project" value="UniProtKB-UniRule"/>
</dbReference>
<evidence type="ECO:0000313" key="9">
    <source>
        <dbReference type="EMBL" id="MBS3057515.1"/>
    </source>
</evidence>
<dbReference type="AlphaFoldDB" id="A0A8T4L100"/>
<dbReference type="Gene3D" id="3.10.290.10">
    <property type="entry name" value="RNA-binding S4 domain"/>
    <property type="match status" value="1"/>
</dbReference>
<dbReference type="CDD" id="cd06087">
    <property type="entry name" value="KOW_RPS4"/>
    <property type="match status" value="1"/>
</dbReference>
<dbReference type="SUPFAM" id="SSF55174">
    <property type="entry name" value="Alpha-L RNA-binding motif"/>
    <property type="match status" value="1"/>
</dbReference>
<comment type="similarity">
    <text evidence="1 7">Belongs to the eukaryotic ribosomal protein eS4 family.</text>
</comment>
<evidence type="ECO:0000256" key="5">
    <source>
        <dbReference type="ARBA" id="ARBA00023274"/>
    </source>
</evidence>
<dbReference type="NCBIfam" id="NF003312">
    <property type="entry name" value="PRK04313.1"/>
    <property type="match status" value="1"/>
</dbReference>
<dbReference type="InterPro" id="IPR041982">
    <property type="entry name" value="Ribosomal_eS4_KOW"/>
</dbReference>
<protein>
    <recommendedName>
        <fullName evidence="6 7">Small ribosomal subunit protein eS4</fullName>
    </recommendedName>
</protein>
<dbReference type="Gene3D" id="2.30.30.30">
    <property type="match status" value="1"/>
</dbReference>
<reference evidence="9" key="2">
    <citation type="submission" date="2021-05" db="EMBL/GenBank/DDBJ databases">
        <title>Protein family content uncovers lineage relationships and bacterial pathway maintenance mechanisms in DPANN archaea.</title>
        <authorList>
            <person name="Castelle C.J."/>
            <person name="Meheust R."/>
            <person name="Jaffe A.L."/>
            <person name="Seitz K."/>
            <person name="Gong X."/>
            <person name="Baker B.J."/>
            <person name="Banfield J.F."/>
        </authorList>
    </citation>
    <scope>NUCLEOTIDE SEQUENCE</scope>
    <source>
        <strain evidence="9">RIFCSPHIGHO2_01_FULL_AR10_44_11</strain>
    </source>
</reference>
<dbReference type="Gene3D" id="2.40.50.740">
    <property type="match status" value="1"/>
</dbReference>
<dbReference type="CDD" id="cd00165">
    <property type="entry name" value="S4"/>
    <property type="match status" value="1"/>
</dbReference>
<dbReference type="GO" id="GO:0022627">
    <property type="term" value="C:cytosolic small ribosomal subunit"/>
    <property type="evidence" value="ECO:0007669"/>
    <property type="project" value="TreeGrafter"/>
</dbReference>
<evidence type="ECO:0000256" key="4">
    <source>
        <dbReference type="ARBA" id="ARBA00022980"/>
    </source>
</evidence>
<dbReference type="Proteomes" id="UP000677687">
    <property type="component" value="Unassembled WGS sequence"/>
</dbReference>
<evidence type="ECO:0000256" key="6">
    <source>
        <dbReference type="ARBA" id="ARBA00035272"/>
    </source>
</evidence>
<dbReference type="InterPro" id="IPR013845">
    <property type="entry name" value="Ribosomal_eS4_central_region"/>
</dbReference>
<evidence type="ECO:0000256" key="2">
    <source>
        <dbReference type="ARBA" id="ARBA00022730"/>
    </source>
</evidence>
<dbReference type="PIRSF" id="PIRSF002116">
    <property type="entry name" value="Ribosomal_S4"/>
    <property type="match status" value="1"/>
</dbReference>
<accession>A0A8T4L100</accession>
<dbReference type="GO" id="GO:0019843">
    <property type="term" value="F:rRNA binding"/>
    <property type="evidence" value="ECO:0007669"/>
    <property type="project" value="UniProtKB-KW"/>
</dbReference>
<dbReference type="Pfam" id="PF00900">
    <property type="entry name" value="Ribosomal_S4e"/>
    <property type="match status" value="1"/>
</dbReference>
<gene>
    <name evidence="7" type="primary">rps4e</name>
    <name evidence="9" type="ORF">J4415_02700</name>
</gene>
<keyword evidence="5 7" id="KW-0687">Ribonucleoprotein</keyword>
<name>A0A8T4L100_9ARCH</name>
<proteinExistence type="inferred from homology"/>
<dbReference type="InterPro" id="IPR038237">
    <property type="entry name" value="Ribosomal_eS4_central_sf"/>
</dbReference>
<organism evidence="9 10">
    <name type="scientific">Candidatus Iainarchaeum sp</name>
    <dbReference type="NCBI Taxonomy" id="3101447"/>
    <lineage>
        <taxon>Archaea</taxon>
        <taxon>Candidatus Iainarchaeota</taxon>
        <taxon>Candidatus Iainarchaeia</taxon>
        <taxon>Candidatus Iainarchaeales</taxon>
        <taxon>Candidatus Iainarchaeaceae</taxon>
        <taxon>Candidatus Iainarchaeum</taxon>
    </lineage>
</organism>
<dbReference type="InterPro" id="IPR014722">
    <property type="entry name" value="Rib_uL2_dom2"/>
</dbReference>
<keyword evidence="3 7" id="KW-0694">RNA-binding</keyword>
<feature type="domain" description="Small ribosomal subunit protein eS4 central region" evidence="8">
    <location>
        <begin position="97"/>
        <end position="171"/>
    </location>
</feature>
<dbReference type="HAMAP" id="MF_00485">
    <property type="entry name" value="Ribosomal_eS4"/>
    <property type="match status" value="1"/>
</dbReference>
<sequence>MARKGANRKQKRLSASRALFAMRKTSKWIISTKPGAHPKGNAVPLGFALRELLNYAGNAKEMKMLLNSGKVLVDGKIRKGRNMPLGIFDVVELPEIEKRYRVLFDSKGRITLKEIPAKGKLQKLCTVVGKHATKGNKMQIATNDGRSIAASGTEGISVHDSLLIDLPSQKIAAKFRMEKNSLVYIISGKHVNEHARILDVGESTMKRPKLVMLENGNGDKFSTLAENVFVIGAEKPAIEM</sequence>
<reference evidence="9" key="1">
    <citation type="submission" date="2021-03" db="EMBL/GenBank/DDBJ databases">
        <authorList>
            <person name="Jaffe A."/>
        </authorList>
    </citation>
    <scope>NUCLEOTIDE SEQUENCE</scope>
    <source>
        <strain evidence="9">RIFCSPHIGHO2_01_FULL_AR10_44_11</strain>
    </source>
</reference>
<dbReference type="PANTHER" id="PTHR11581">
    <property type="entry name" value="30S/40S RIBOSOMAL PROTEIN S4"/>
    <property type="match status" value="1"/>
</dbReference>
<keyword evidence="4 7" id="KW-0689">Ribosomal protein</keyword>
<dbReference type="InterPro" id="IPR000876">
    <property type="entry name" value="Ribosomal_eS4"/>
</dbReference>
<evidence type="ECO:0000313" key="10">
    <source>
        <dbReference type="Proteomes" id="UP000677687"/>
    </source>
</evidence>
<evidence type="ECO:0000256" key="1">
    <source>
        <dbReference type="ARBA" id="ARBA00007500"/>
    </source>
</evidence>
<dbReference type="GO" id="GO:0003735">
    <property type="term" value="F:structural constituent of ribosome"/>
    <property type="evidence" value="ECO:0007669"/>
    <property type="project" value="InterPro"/>
</dbReference>
<dbReference type="InterPro" id="IPR036986">
    <property type="entry name" value="S4_RNA-bd_sf"/>
</dbReference>
<evidence type="ECO:0000256" key="7">
    <source>
        <dbReference type="HAMAP-Rule" id="MF_00485"/>
    </source>
</evidence>
<keyword evidence="2" id="KW-0699">rRNA-binding</keyword>
<evidence type="ECO:0000259" key="8">
    <source>
        <dbReference type="Pfam" id="PF00900"/>
    </source>
</evidence>